<comment type="caution">
    <text evidence="6">The sequence shown here is derived from an EMBL/GenBank/DDBJ whole genome shotgun (WGS) entry which is preliminary data.</text>
</comment>
<dbReference type="InterPro" id="IPR037241">
    <property type="entry name" value="E2F-DP_heterodim"/>
</dbReference>
<dbReference type="Pfam" id="PF08781">
    <property type="entry name" value="DP"/>
    <property type="match status" value="1"/>
</dbReference>
<evidence type="ECO:0000256" key="2">
    <source>
        <dbReference type="ARBA" id="ARBA00023015"/>
    </source>
</evidence>
<name>A0ABU6VT68_9FABA</name>
<dbReference type="InterPro" id="IPR038168">
    <property type="entry name" value="TF_DP_C_sf"/>
</dbReference>
<dbReference type="InterPro" id="IPR014889">
    <property type="entry name" value="Transc_factor_DP_C"/>
</dbReference>
<dbReference type="PANTHER" id="PTHR12548">
    <property type="entry name" value="TRANSCRIPTION FACTOR DP"/>
    <property type="match status" value="1"/>
</dbReference>
<dbReference type="SUPFAM" id="SSF144074">
    <property type="entry name" value="E2F-DP heterodimerization region"/>
    <property type="match status" value="1"/>
</dbReference>
<dbReference type="Proteomes" id="UP001341840">
    <property type="component" value="Unassembled WGS sequence"/>
</dbReference>
<organism evidence="6 7">
    <name type="scientific">Stylosanthes scabra</name>
    <dbReference type="NCBI Taxonomy" id="79078"/>
    <lineage>
        <taxon>Eukaryota</taxon>
        <taxon>Viridiplantae</taxon>
        <taxon>Streptophyta</taxon>
        <taxon>Embryophyta</taxon>
        <taxon>Tracheophyta</taxon>
        <taxon>Spermatophyta</taxon>
        <taxon>Magnoliopsida</taxon>
        <taxon>eudicotyledons</taxon>
        <taxon>Gunneridae</taxon>
        <taxon>Pentapetalae</taxon>
        <taxon>rosids</taxon>
        <taxon>fabids</taxon>
        <taxon>Fabales</taxon>
        <taxon>Fabaceae</taxon>
        <taxon>Papilionoideae</taxon>
        <taxon>50 kb inversion clade</taxon>
        <taxon>dalbergioids sensu lato</taxon>
        <taxon>Dalbergieae</taxon>
        <taxon>Pterocarpus clade</taxon>
        <taxon>Stylosanthes</taxon>
    </lineage>
</organism>
<evidence type="ECO:0000256" key="4">
    <source>
        <dbReference type="ARBA" id="ARBA00023163"/>
    </source>
</evidence>
<evidence type="ECO:0000256" key="3">
    <source>
        <dbReference type="ARBA" id="ARBA00023125"/>
    </source>
</evidence>
<feature type="non-terminal residue" evidence="6">
    <location>
        <position position="1"/>
    </location>
</feature>
<keyword evidence="3" id="KW-0238">DNA-binding</keyword>
<keyword evidence="7" id="KW-1185">Reference proteome</keyword>
<gene>
    <name evidence="6" type="ORF">PIB30_091252</name>
</gene>
<dbReference type="PANTHER" id="PTHR12548:SF9">
    <property type="entry name" value="TRANSCRIPTION FACTOR DP"/>
    <property type="match status" value="1"/>
</dbReference>
<dbReference type="Gene3D" id="1.20.140.80">
    <property type="entry name" value="Transcription factor DP"/>
    <property type="match status" value="1"/>
</dbReference>
<keyword evidence="4" id="KW-0804">Transcription</keyword>
<comment type="similarity">
    <text evidence="1">Belongs to the E2F/DP family.</text>
</comment>
<reference evidence="6 7" key="1">
    <citation type="journal article" date="2023" name="Plants (Basel)">
        <title>Bridging the Gap: Combining Genomics and Transcriptomics Approaches to Understand Stylosanthes scabra, an Orphan Legume from the Brazilian Caatinga.</title>
        <authorList>
            <person name="Ferreira-Neto J.R.C."/>
            <person name="da Silva M.D."/>
            <person name="Binneck E."/>
            <person name="de Melo N.F."/>
            <person name="da Silva R.H."/>
            <person name="de Melo A.L.T.M."/>
            <person name="Pandolfi V."/>
            <person name="Bustamante F.O."/>
            <person name="Brasileiro-Vidal A.C."/>
            <person name="Benko-Iseppon A.M."/>
        </authorList>
    </citation>
    <scope>NUCLEOTIDE SEQUENCE [LARGE SCALE GENOMIC DNA]</scope>
    <source>
        <tissue evidence="6">Leaves</tissue>
    </source>
</reference>
<dbReference type="InterPro" id="IPR015648">
    <property type="entry name" value="Transcrpt_fac_DP"/>
</dbReference>
<protein>
    <recommendedName>
        <fullName evidence="5">Transcription factor DP C-terminal domain-containing protein</fullName>
    </recommendedName>
</protein>
<sequence>KRFHTRLIALEDKGSKPKSYILEKIFLLERKPAVFRFGPTDRFLAGSSVRIRFSEKRFLVLIRTVSMAGFRLNRFGRPIRSDFQNYTSHSVVVTNISDAGGKASFKNLSASAFKSIPTLKSQEQKLLGFSNYQCKESIPSHLVFPLLPTVVRPTHLRAAAAAVSLQLVSPSRSVSMASNRRLSLLSLDLTLRIPPKPLSPCSSSPRRVASQWPSTVASSSLSLEVLASPPSSDLTLSACPSVEGTFSEKTKHLGLRNRIEKKAAYLQELEEQVRNAYSLMIYFGNELWSLSVFRTSYNGMSNYVAQEMVPVEVYLCLFILVQTRPHATVEVEISEDMQLVLFDFNRYKGFNCLALYILSERMMNADCVILCVFLIIERPELGPPSSPPLPGILKARVKLEH</sequence>
<dbReference type="SMART" id="SM01138">
    <property type="entry name" value="DP"/>
    <property type="match status" value="1"/>
</dbReference>
<evidence type="ECO:0000313" key="7">
    <source>
        <dbReference type="Proteomes" id="UP001341840"/>
    </source>
</evidence>
<accession>A0ABU6VT68</accession>
<evidence type="ECO:0000313" key="6">
    <source>
        <dbReference type="EMBL" id="MED6176749.1"/>
    </source>
</evidence>
<feature type="domain" description="Transcription factor DP C-terminal" evidence="5">
    <location>
        <begin position="247"/>
        <end position="399"/>
    </location>
</feature>
<evidence type="ECO:0000259" key="5">
    <source>
        <dbReference type="SMART" id="SM01138"/>
    </source>
</evidence>
<proteinExistence type="inferred from homology"/>
<dbReference type="EMBL" id="JASCZI010152845">
    <property type="protein sequence ID" value="MED6176749.1"/>
    <property type="molecule type" value="Genomic_DNA"/>
</dbReference>
<keyword evidence="2" id="KW-0805">Transcription regulation</keyword>
<evidence type="ECO:0000256" key="1">
    <source>
        <dbReference type="ARBA" id="ARBA00010940"/>
    </source>
</evidence>